<dbReference type="GO" id="GO:0004312">
    <property type="term" value="F:fatty acid synthase activity"/>
    <property type="evidence" value="ECO:0007669"/>
    <property type="project" value="TreeGrafter"/>
</dbReference>
<dbReference type="InterPro" id="IPR050091">
    <property type="entry name" value="PKS_NRPS_Biosynth_Enz"/>
</dbReference>
<sequence length="647" mass="71680">MSDIAVVGLSCKLPGVSSVEDFHRLLFDPRSRALNSCSDQDWYKGFDNKFFFITDEESAAMDPQQKLFLAMAYWALEDSLICSSEFPEKTGVYVGSSSFEFAMNKRKSDSCKFRLPGLGNNFIANRVSNFFNFTGPSMVVDASCASSMLAVKHACSALIAKEISLAITGGVHIHASDYVDGLYQNSGLISKKGQCRPLSNSADGFIRGEGGGSLVLKRLDEALESGNKIYAVIKGCYTNHNGTSLNITSPNLKAQLSLYEDAYGKSGVSPSDIDFIETSASGNSLGDKIEYSGLKQYFCENRNTHLYLGVLKNLIGNLESASGTIALIKAVLLLHDKKIPSQKIDDPLDPVFPLIEKSYSTLQLACEKGQCFAAVNNFGLGGSNVHTILSSHTTKHSDPNAVESDEQVFLLSAHTKDALKNRVIDYVRALEVGENNAIPLVQLASKAQRYLAVRISVVYSDRVSLIDQLKKYIDGSSSNEIYSGCSQHEPELFVNVRNVLSFVKGNEPELRRFVSRSMNGFAEERADLQDDMNDQYKKNMFLSFFKSLMSNRHFNRQFPDFDEVIRNSSMSPDVDDETYSFQRADSIFEVESAEGQREIIGAFQCQSIHHVRAKMFALGFNVCTSTPYCAKDVRVWPPLYPLFNKPS</sequence>
<reference evidence="3 4" key="1">
    <citation type="journal article" date="2009" name="PLoS ONE">
        <title>The complete genome of Teredinibacter turnerae T7901: an intracellular endosymbiont of marine wood-boring bivalves (shipworms).</title>
        <authorList>
            <person name="Yang J.C."/>
            <person name="Madupu R."/>
            <person name="Durkin A.S."/>
            <person name="Ekborg N.A."/>
            <person name="Pedamallu C.S."/>
            <person name="Hostetler J.B."/>
            <person name="Radune D."/>
            <person name="Toms B.S."/>
            <person name="Henrissat B."/>
            <person name="Coutinho P.M."/>
            <person name="Schwarz S."/>
            <person name="Field L."/>
            <person name="Trindade-Silva A.E."/>
            <person name="Soares C.A.G."/>
            <person name="Elshahawi S."/>
            <person name="Hanora A."/>
            <person name="Schmidt E.W."/>
            <person name="Haygood M.G."/>
            <person name="Posfai J."/>
            <person name="Benner J."/>
            <person name="Madinger C."/>
            <person name="Nove J."/>
            <person name="Anton B."/>
            <person name="Chaudhary K."/>
            <person name="Foster J."/>
            <person name="Holman A."/>
            <person name="Kumar S."/>
            <person name="Lessard P.A."/>
            <person name="Luyten Y.A."/>
            <person name="Slatko B."/>
            <person name="Wood N."/>
            <person name="Wu B."/>
            <person name="Teplitski M."/>
            <person name="Mougous J.D."/>
            <person name="Ward N."/>
            <person name="Eisen J.A."/>
            <person name="Badger J.H."/>
            <person name="Distel D.L."/>
        </authorList>
    </citation>
    <scope>NUCLEOTIDE SEQUENCE [LARGE SCALE GENOMIC DNA]</scope>
    <source>
        <strain evidence="4">ATCC 39867 / T7901</strain>
    </source>
</reference>
<dbReference type="Pfam" id="PF00109">
    <property type="entry name" value="ketoacyl-synt"/>
    <property type="match status" value="1"/>
</dbReference>
<dbReference type="GO" id="GO:0044550">
    <property type="term" value="P:secondary metabolite biosynthetic process"/>
    <property type="evidence" value="ECO:0007669"/>
    <property type="project" value="TreeGrafter"/>
</dbReference>
<evidence type="ECO:0000313" key="3">
    <source>
        <dbReference type="EMBL" id="ACR13566.1"/>
    </source>
</evidence>
<keyword evidence="4" id="KW-1185">Reference proteome</keyword>
<dbReference type="Pfam" id="PF16197">
    <property type="entry name" value="KAsynt_C_assoc"/>
    <property type="match status" value="1"/>
</dbReference>
<dbReference type="RefSeq" id="WP_015819680.1">
    <property type="nucleotide sequence ID" value="NC_012997.1"/>
</dbReference>
<dbReference type="KEGG" id="ttu:TERTU_2286"/>
<dbReference type="GO" id="GO:0006633">
    <property type="term" value="P:fatty acid biosynthetic process"/>
    <property type="evidence" value="ECO:0007669"/>
    <property type="project" value="TreeGrafter"/>
</dbReference>
<proteinExistence type="inferred from homology"/>
<dbReference type="Gene3D" id="3.40.47.10">
    <property type="match status" value="1"/>
</dbReference>
<dbReference type="InterPro" id="IPR032821">
    <property type="entry name" value="PKS_assoc"/>
</dbReference>
<dbReference type="EMBL" id="CP001614">
    <property type="protein sequence ID" value="ACR13566.1"/>
    <property type="molecule type" value="Genomic_DNA"/>
</dbReference>
<dbReference type="PROSITE" id="PS52004">
    <property type="entry name" value="KS3_2"/>
    <property type="match status" value="1"/>
</dbReference>
<evidence type="ECO:0000259" key="2">
    <source>
        <dbReference type="PROSITE" id="PS52004"/>
    </source>
</evidence>
<dbReference type="PANTHER" id="PTHR43775:SF52">
    <property type="entry name" value="STEREOSELECTIVE KETO-REDUCTASE AF490"/>
    <property type="match status" value="1"/>
</dbReference>
<dbReference type="InterPro" id="IPR014031">
    <property type="entry name" value="Ketoacyl_synth_C"/>
</dbReference>
<keyword evidence="1" id="KW-0808">Transferase</keyword>
<dbReference type="AlphaFoldDB" id="C5BK42"/>
<dbReference type="InterPro" id="IPR020841">
    <property type="entry name" value="PKS_Beta-ketoAc_synthase_dom"/>
</dbReference>
<dbReference type="InterPro" id="IPR016039">
    <property type="entry name" value="Thiolase-like"/>
</dbReference>
<dbReference type="InterPro" id="IPR014030">
    <property type="entry name" value="Ketoacyl_synth_N"/>
</dbReference>
<evidence type="ECO:0000256" key="1">
    <source>
        <dbReference type="RuleBase" id="RU003694"/>
    </source>
</evidence>
<dbReference type="CDD" id="cd00833">
    <property type="entry name" value="PKS"/>
    <property type="match status" value="1"/>
</dbReference>
<dbReference type="SMART" id="SM00825">
    <property type="entry name" value="PKS_KS"/>
    <property type="match status" value="1"/>
</dbReference>
<dbReference type="HOGENOM" id="CLU_423313_0_0_6"/>
<evidence type="ECO:0000313" key="4">
    <source>
        <dbReference type="Proteomes" id="UP000009080"/>
    </source>
</evidence>
<dbReference type="eggNOG" id="COG3321">
    <property type="taxonomic scope" value="Bacteria"/>
</dbReference>
<protein>
    <submittedName>
        <fullName evidence="3">Beta-ketoacyl synthase</fullName>
    </submittedName>
</protein>
<name>C5BK42_TERTT</name>
<dbReference type="Proteomes" id="UP000009080">
    <property type="component" value="Chromosome"/>
</dbReference>
<dbReference type="Pfam" id="PF02801">
    <property type="entry name" value="Ketoacyl-synt_C"/>
    <property type="match status" value="1"/>
</dbReference>
<feature type="domain" description="Ketosynthase family 3 (KS3)" evidence="2">
    <location>
        <begin position="1"/>
        <end position="391"/>
    </location>
</feature>
<dbReference type="SUPFAM" id="SSF53901">
    <property type="entry name" value="Thiolase-like"/>
    <property type="match status" value="1"/>
</dbReference>
<accession>C5BK42</accession>
<organism evidence="3 4">
    <name type="scientific">Teredinibacter turnerae (strain ATCC 39867 / T7901)</name>
    <dbReference type="NCBI Taxonomy" id="377629"/>
    <lineage>
        <taxon>Bacteria</taxon>
        <taxon>Pseudomonadati</taxon>
        <taxon>Pseudomonadota</taxon>
        <taxon>Gammaproteobacteria</taxon>
        <taxon>Cellvibrionales</taxon>
        <taxon>Cellvibrionaceae</taxon>
        <taxon>Teredinibacter</taxon>
    </lineage>
</organism>
<dbReference type="STRING" id="377629.TERTU_2286"/>
<dbReference type="OrthoDB" id="9778690at2"/>
<gene>
    <name evidence="3" type="ordered locus">TERTU_2286</name>
</gene>
<dbReference type="PANTHER" id="PTHR43775">
    <property type="entry name" value="FATTY ACID SYNTHASE"/>
    <property type="match status" value="1"/>
</dbReference>
<comment type="similarity">
    <text evidence="1">Belongs to the thiolase-like superfamily. Beta-ketoacyl-ACP synthases family.</text>
</comment>